<dbReference type="Pfam" id="PF12833">
    <property type="entry name" value="HTH_18"/>
    <property type="match status" value="1"/>
</dbReference>
<dbReference type="SMART" id="SM00448">
    <property type="entry name" value="REC"/>
    <property type="match status" value="1"/>
</dbReference>
<dbReference type="InterPro" id="IPR018062">
    <property type="entry name" value="HTH_AraC-typ_CS"/>
</dbReference>
<keyword evidence="2" id="KW-0238">DNA-binding</keyword>
<keyword evidence="1" id="KW-0805">Transcription regulation</keyword>
<dbReference type="GO" id="GO:0003700">
    <property type="term" value="F:DNA-binding transcription factor activity"/>
    <property type="evidence" value="ECO:0007669"/>
    <property type="project" value="InterPro"/>
</dbReference>
<dbReference type="InterPro" id="IPR009057">
    <property type="entry name" value="Homeodomain-like_sf"/>
</dbReference>
<sequence length="496" mass="57728">MMSLYKAMFVDDEYMILEGLKMIIPWQELGFEVVHTAKSASEALEYLETQAIDLLITDIRMPEMNGIDMIAKAQAKGNTFFSIILSGYQEFAFVKQGMQLGVRNYLVKPVNKVELYESVQAIAEELAHQQRIDEQNDLYRESSLLLWLNDELNESEYHLLLEQSTQPIHPPYTILQLTGTPEILENGFRFFVEKEQPLLLPGRLGENQLLIVFYGERQRLWCLLKELSAILAGNWQLVVSETINEWENLYKGYEKIKQVQSLQTFYPDLLLNEQIIQVDILDRNEALPFLSFNKALTIGDTKTVQDELDKIFSSLEGMQADPEHVRYVAFLLFNDIYRQFPALTRENYDRIITRIRASNTIQVLRQLFNEILQLAKDQPQQKRYSEIVQKAVGMIEEHYTQELTVKSAAEALHVSVVYLGQVFKKETELSFNQYVNFIRIKKAQQLLLHTGQTINEIADAIGYNNTNYFSKMFKKLNGLTPKEFREKYEQSYESLD</sequence>
<dbReference type="CDD" id="cd17536">
    <property type="entry name" value="REC_YesN-like"/>
    <property type="match status" value="1"/>
</dbReference>
<dbReference type="InterPro" id="IPR018060">
    <property type="entry name" value="HTH_AraC"/>
</dbReference>
<accession>A0A366U8R1</accession>
<dbReference type="PROSITE" id="PS50110">
    <property type="entry name" value="RESPONSE_REGULATORY"/>
    <property type="match status" value="1"/>
</dbReference>
<dbReference type="InterPro" id="IPR011006">
    <property type="entry name" value="CheY-like_superfamily"/>
</dbReference>
<comment type="caution">
    <text evidence="4">The sequence shown here is derived from an EMBL/GenBank/DDBJ whole genome shotgun (WGS) entry which is preliminary data.</text>
</comment>
<dbReference type="Gene3D" id="3.40.50.2300">
    <property type="match status" value="1"/>
</dbReference>
<dbReference type="GO" id="GO:0000160">
    <property type="term" value="P:phosphorelay signal transduction system"/>
    <property type="evidence" value="ECO:0007669"/>
    <property type="project" value="InterPro"/>
</dbReference>
<dbReference type="Gene3D" id="1.10.10.60">
    <property type="entry name" value="Homeodomain-like"/>
    <property type="match status" value="2"/>
</dbReference>
<dbReference type="PANTHER" id="PTHR43280">
    <property type="entry name" value="ARAC-FAMILY TRANSCRIPTIONAL REGULATOR"/>
    <property type="match status" value="1"/>
</dbReference>
<proteinExistence type="predicted"/>
<evidence type="ECO:0000313" key="4">
    <source>
        <dbReference type="EMBL" id="MXS27060.1"/>
    </source>
</evidence>
<dbReference type="Proteomes" id="UP000439965">
    <property type="component" value="Unassembled WGS sequence"/>
</dbReference>
<reference evidence="4 5" key="1">
    <citation type="submission" date="2019-04" db="EMBL/GenBank/DDBJ databases">
        <title>Step-wise assembly of the neonatal virome modulated by breast feeding.</title>
        <authorList>
            <person name="Liang G."/>
            <person name="Bushman F."/>
        </authorList>
    </citation>
    <scope>NUCLEOTIDE SEQUENCE [LARGE SCALE GENOMIC DNA]</scope>
    <source>
        <strain evidence="4 5">E3404</strain>
    </source>
</reference>
<organism evidence="4 5">
    <name type="scientific">Enterococcus gallinarum</name>
    <dbReference type="NCBI Taxonomy" id="1353"/>
    <lineage>
        <taxon>Bacteria</taxon>
        <taxon>Bacillati</taxon>
        <taxon>Bacillota</taxon>
        <taxon>Bacilli</taxon>
        <taxon>Lactobacillales</taxon>
        <taxon>Enterococcaceae</taxon>
        <taxon>Enterococcus</taxon>
    </lineage>
</organism>
<dbReference type="GO" id="GO:0043565">
    <property type="term" value="F:sequence-specific DNA binding"/>
    <property type="evidence" value="ECO:0007669"/>
    <property type="project" value="InterPro"/>
</dbReference>
<dbReference type="PANTHER" id="PTHR43280:SF28">
    <property type="entry name" value="HTH-TYPE TRANSCRIPTIONAL ACTIVATOR RHAS"/>
    <property type="match status" value="1"/>
</dbReference>
<evidence type="ECO:0000256" key="1">
    <source>
        <dbReference type="ARBA" id="ARBA00023015"/>
    </source>
</evidence>
<dbReference type="SUPFAM" id="SSF52172">
    <property type="entry name" value="CheY-like"/>
    <property type="match status" value="1"/>
</dbReference>
<name>A0A366U8R1_ENTGA</name>
<protein>
    <submittedName>
        <fullName evidence="4">Response regulator</fullName>
    </submittedName>
</protein>
<dbReference type="AlphaFoldDB" id="A0A366U8R1"/>
<keyword evidence="3" id="KW-0804">Transcription</keyword>
<dbReference type="RefSeq" id="WP_005470875.1">
    <property type="nucleotide sequence ID" value="NZ_CAAKOE010000027.1"/>
</dbReference>
<evidence type="ECO:0000256" key="2">
    <source>
        <dbReference type="ARBA" id="ARBA00023125"/>
    </source>
</evidence>
<dbReference type="PROSITE" id="PS00041">
    <property type="entry name" value="HTH_ARAC_FAMILY_1"/>
    <property type="match status" value="1"/>
</dbReference>
<evidence type="ECO:0000313" key="5">
    <source>
        <dbReference type="Proteomes" id="UP000439965"/>
    </source>
</evidence>
<dbReference type="InterPro" id="IPR020449">
    <property type="entry name" value="Tscrpt_reg_AraC-type_HTH"/>
</dbReference>
<gene>
    <name evidence="4" type="ORF">GTI89_13455</name>
</gene>
<dbReference type="EMBL" id="WVTI01000014">
    <property type="protein sequence ID" value="MXS27060.1"/>
    <property type="molecule type" value="Genomic_DNA"/>
</dbReference>
<dbReference type="Pfam" id="PF00072">
    <property type="entry name" value="Response_reg"/>
    <property type="match status" value="1"/>
</dbReference>
<dbReference type="InterPro" id="IPR001789">
    <property type="entry name" value="Sig_transdc_resp-reg_receiver"/>
</dbReference>
<dbReference type="PRINTS" id="PR00032">
    <property type="entry name" value="HTHARAC"/>
</dbReference>
<dbReference type="PROSITE" id="PS01124">
    <property type="entry name" value="HTH_ARAC_FAMILY_2"/>
    <property type="match status" value="1"/>
</dbReference>
<dbReference type="SUPFAM" id="SSF46689">
    <property type="entry name" value="Homeodomain-like"/>
    <property type="match status" value="2"/>
</dbReference>
<dbReference type="SMART" id="SM00342">
    <property type="entry name" value="HTH_ARAC"/>
    <property type="match status" value="1"/>
</dbReference>
<evidence type="ECO:0000256" key="3">
    <source>
        <dbReference type="ARBA" id="ARBA00023163"/>
    </source>
</evidence>